<keyword evidence="2" id="KW-1185">Reference proteome</keyword>
<reference evidence="1" key="2">
    <citation type="journal article" date="2023" name="IMA Fungus">
        <title>Comparative genomic study of the Penicillium genus elucidates a diverse pangenome and 15 lateral gene transfer events.</title>
        <authorList>
            <person name="Petersen C."/>
            <person name="Sorensen T."/>
            <person name="Nielsen M.R."/>
            <person name="Sondergaard T.E."/>
            <person name="Sorensen J.L."/>
            <person name="Fitzpatrick D.A."/>
            <person name="Frisvad J.C."/>
            <person name="Nielsen K.L."/>
        </authorList>
    </citation>
    <scope>NUCLEOTIDE SEQUENCE</scope>
    <source>
        <strain evidence="1">IBT 30728</strain>
    </source>
</reference>
<accession>A0A9X0BYW4</accession>
<comment type="caution">
    <text evidence="1">The sequence shown here is derived from an EMBL/GenBank/DDBJ whole genome shotgun (WGS) entry which is preliminary data.</text>
</comment>
<dbReference type="Proteomes" id="UP001148312">
    <property type="component" value="Unassembled WGS sequence"/>
</dbReference>
<protein>
    <submittedName>
        <fullName evidence="1">Uncharacterized protein</fullName>
    </submittedName>
</protein>
<proteinExistence type="predicted"/>
<evidence type="ECO:0000313" key="2">
    <source>
        <dbReference type="Proteomes" id="UP001148312"/>
    </source>
</evidence>
<name>A0A9X0BYW4_9EURO</name>
<reference evidence="1" key="1">
    <citation type="submission" date="2022-12" db="EMBL/GenBank/DDBJ databases">
        <authorList>
            <person name="Petersen C."/>
        </authorList>
    </citation>
    <scope>NUCLEOTIDE SEQUENCE</scope>
    <source>
        <strain evidence="1">IBT 30728</strain>
    </source>
</reference>
<dbReference type="GeneID" id="81624519"/>
<dbReference type="AlphaFoldDB" id="A0A9X0BYW4"/>
<evidence type="ECO:0000313" key="1">
    <source>
        <dbReference type="EMBL" id="KAJ5489778.1"/>
    </source>
</evidence>
<dbReference type="RefSeq" id="XP_056791811.1">
    <property type="nucleotide sequence ID" value="XM_056934270.1"/>
</dbReference>
<gene>
    <name evidence="1" type="ORF">N7539_004668</name>
</gene>
<dbReference type="EMBL" id="JAPWDQ010000004">
    <property type="protein sequence ID" value="KAJ5489778.1"/>
    <property type="molecule type" value="Genomic_DNA"/>
</dbReference>
<organism evidence="1 2">
    <name type="scientific">Penicillium diatomitis</name>
    <dbReference type="NCBI Taxonomy" id="2819901"/>
    <lineage>
        <taxon>Eukaryota</taxon>
        <taxon>Fungi</taxon>
        <taxon>Dikarya</taxon>
        <taxon>Ascomycota</taxon>
        <taxon>Pezizomycotina</taxon>
        <taxon>Eurotiomycetes</taxon>
        <taxon>Eurotiomycetidae</taxon>
        <taxon>Eurotiales</taxon>
        <taxon>Aspergillaceae</taxon>
        <taxon>Penicillium</taxon>
    </lineage>
</organism>
<sequence>MYDRTIEDLARLQGKTIDTKKCRDLWDNLVLVIAITRWRETEELLAAVRSTLETIRAQKAAIGKINDRYLSPMTTTANSYLIHDISRRKIVEGILRITCLTPGRRQSWTEAKENHHQCAADVTEYFG</sequence>